<sequence length="138" mass="14274">MPKKDTNAAVLGMLSTVGERTRPLAAEPEQAPAPPAAVVEPSATIAESPAPVAPAPVAAAPEPQQSATVSTLPGPATAAAEQKAPRTLRLQPGTAHALRDAWLEAKRDDVLLTAQDFASALIEEALARRRHQRAAAAR</sequence>
<comment type="caution">
    <text evidence="2">The sequence shown here is derived from an EMBL/GenBank/DDBJ whole genome shotgun (WGS) entry which is preliminary data.</text>
</comment>
<dbReference type="RefSeq" id="WP_255064543.1">
    <property type="nucleotide sequence ID" value="NZ_JANDBD010000017.1"/>
</dbReference>
<gene>
    <name evidence="2" type="ORF">NM203_30335</name>
</gene>
<reference evidence="2 3" key="1">
    <citation type="submission" date="2022-06" db="EMBL/GenBank/DDBJ databases">
        <title>Mycolicibacterium sp. CAU 1645 isolated from seawater.</title>
        <authorList>
            <person name="Kim W."/>
        </authorList>
    </citation>
    <scope>NUCLEOTIDE SEQUENCE [LARGE SCALE GENOMIC DNA]</scope>
    <source>
        <strain evidence="2 3">CAU 1645</strain>
    </source>
</reference>
<protein>
    <submittedName>
        <fullName evidence="2">Uncharacterized protein</fullName>
    </submittedName>
</protein>
<evidence type="ECO:0000256" key="1">
    <source>
        <dbReference type="SAM" id="MobiDB-lite"/>
    </source>
</evidence>
<dbReference type="EMBL" id="JANDBD010000017">
    <property type="protein sequence ID" value="MCP9276495.1"/>
    <property type="molecule type" value="Genomic_DNA"/>
</dbReference>
<dbReference type="Proteomes" id="UP001651690">
    <property type="component" value="Unassembled WGS sequence"/>
</dbReference>
<evidence type="ECO:0000313" key="3">
    <source>
        <dbReference type="Proteomes" id="UP001651690"/>
    </source>
</evidence>
<evidence type="ECO:0000313" key="2">
    <source>
        <dbReference type="EMBL" id="MCP9276495.1"/>
    </source>
</evidence>
<keyword evidence="3" id="KW-1185">Reference proteome</keyword>
<organism evidence="2 3">
    <name type="scientific">Mycolicibacterium arenosum</name>
    <dbReference type="NCBI Taxonomy" id="2952157"/>
    <lineage>
        <taxon>Bacteria</taxon>
        <taxon>Bacillati</taxon>
        <taxon>Actinomycetota</taxon>
        <taxon>Actinomycetes</taxon>
        <taxon>Mycobacteriales</taxon>
        <taxon>Mycobacteriaceae</taxon>
        <taxon>Mycolicibacterium</taxon>
    </lineage>
</organism>
<accession>A0ABT1MD58</accession>
<name>A0ABT1MD58_9MYCO</name>
<feature type="compositionally biased region" description="Low complexity" evidence="1">
    <location>
        <begin position="23"/>
        <end position="67"/>
    </location>
</feature>
<proteinExistence type="predicted"/>
<feature type="region of interest" description="Disordered" evidence="1">
    <location>
        <begin position="1"/>
        <end position="90"/>
    </location>
</feature>